<dbReference type="PANTHER" id="PTHR35046:SF9">
    <property type="entry name" value="RNA-DIRECTED DNA POLYMERASE"/>
    <property type="match status" value="1"/>
</dbReference>
<dbReference type="SUPFAM" id="SSF56672">
    <property type="entry name" value="DNA/RNA polymerases"/>
    <property type="match status" value="1"/>
</dbReference>
<dbReference type="Pfam" id="PF24626">
    <property type="entry name" value="SH3_Tf2-1"/>
    <property type="match status" value="1"/>
</dbReference>
<feature type="domain" description="Reverse transcriptase RNase H-like" evidence="7">
    <location>
        <begin position="264"/>
        <end position="345"/>
    </location>
</feature>
<evidence type="ECO:0000259" key="9">
    <source>
        <dbReference type="Pfam" id="PF24626"/>
    </source>
</evidence>
<dbReference type="PANTHER" id="PTHR35046">
    <property type="entry name" value="ZINC KNUCKLE (CCHC-TYPE) FAMILY PROTEIN"/>
    <property type="match status" value="1"/>
</dbReference>
<evidence type="ECO:0000259" key="7">
    <source>
        <dbReference type="Pfam" id="PF17917"/>
    </source>
</evidence>
<dbReference type="AlphaFoldDB" id="A0A8J6CHQ1"/>
<dbReference type="EMBL" id="JAHUZN010000013">
    <property type="protein sequence ID" value="KAG8472929.1"/>
    <property type="molecule type" value="Genomic_DNA"/>
</dbReference>
<evidence type="ECO:0000256" key="3">
    <source>
        <dbReference type="ARBA" id="ARBA00022722"/>
    </source>
</evidence>
<dbReference type="InterPro" id="IPR012337">
    <property type="entry name" value="RNaseH-like_sf"/>
</dbReference>
<dbReference type="GO" id="GO:0003676">
    <property type="term" value="F:nucleic acid binding"/>
    <property type="evidence" value="ECO:0007669"/>
    <property type="project" value="InterPro"/>
</dbReference>
<feature type="domain" description="Tf2-1-like SH3-like" evidence="9">
    <location>
        <begin position="618"/>
        <end position="651"/>
    </location>
</feature>
<evidence type="ECO:0000256" key="5">
    <source>
        <dbReference type="ARBA" id="ARBA00022801"/>
    </source>
</evidence>
<dbReference type="Gene3D" id="1.10.340.70">
    <property type="match status" value="1"/>
</dbReference>
<evidence type="ECO:0000256" key="1">
    <source>
        <dbReference type="ARBA" id="ARBA00022679"/>
    </source>
</evidence>
<gene>
    <name evidence="10" type="ORF">CXB51_035050</name>
</gene>
<dbReference type="Gene3D" id="3.10.20.370">
    <property type="match status" value="1"/>
</dbReference>
<keyword evidence="5" id="KW-0378">Hydrolase</keyword>
<dbReference type="CDD" id="cd09274">
    <property type="entry name" value="RNase_HI_RT_Ty3"/>
    <property type="match status" value="1"/>
</dbReference>
<proteinExistence type="predicted"/>
<evidence type="ECO:0008006" key="12">
    <source>
        <dbReference type="Google" id="ProtNLM"/>
    </source>
</evidence>
<evidence type="ECO:0000259" key="8">
    <source>
        <dbReference type="Pfam" id="PF17921"/>
    </source>
</evidence>
<dbReference type="Pfam" id="PF17921">
    <property type="entry name" value="Integrase_H2C2"/>
    <property type="match status" value="1"/>
</dbReference>
<keyword evidence="11" id="KW-1185">Reference proteome</keyword>
<keyword evidence="4" id="KW-0255">Endonuclease</keyword>
<keyword evidence="6" id="KW-0695">RNA-directed DNA polymerase</keyword>
<dbReference type="GO" id="GO:0003964">
    <property type="term" value="F:RNA-directed DNA polymerase activity"/>
    <property type="evidence" value="ECO:0007669"/>
    <property type="project" value="UniProtKB-KW"/>
</dbReference>
<protein>
    <recommendedName>
        <fullName evidence="12">Integrase catalytic domain-containing protein</fullName>
    </recommendedName>
</protein>
<dbReference type="Proteomes" id="UP000701853">
    <property type="component" value="Chromosome 13"/>
</dbReference>
<dbReference type="InterPro" id="IPR041588">
    <property type="entry name" value="Integrase_H2C2"/>
</dbReference>
<dbReference type="GO" id="GO:0004519">
    <property type="term" value="F:endonuclease activity"/>
    <property type="evidence" value="ECO:0007669"/>
    <property type="project" value="UniProtKB-KW"/>
</dbReference>
<dbReference type="Gene3D" id="3.30.420.10">
    <property type="entry name" value="Ribonuclease H-like superfamily/Ribonuclease H"/>
    <property type="match status" value="1"/>
</dbReference>
<sequence length="668" mass="77571">MKYSAMSFRWLQAICYWVVHGNLTRRRRMMALRKDIFLCMHDHLSTFDPESSAKRPSKVAKEYQGSSWEKEDECEFEDVFLDETPKGLPPLRGIEHQIDFIPGATILNRPTYRSNPEETKELQRQIFELLDKGYIRESLSPCAMPVLLVPKKDGTWRMCVDCRAVNQIKSKWISSDSHVRRRRVEDNLQDKARTFESCFAYFARRKVVWKHGEMCVLYRQTYILGYIVSSQGVEVDPEKGKEQEDAFLKIKDCLTIVFVLALPDFDKLFEIECDASGVGIGAVLSQENRPVAYFSEKLSGVMLNYPVYDKEMYALIRALETWQHYLLPKEFTIHTDHEALRYITESFPSVIRYKKGKDNVVADALSRRYALLSYLDSHLIGFAYIRELLSDDLDFRDKYNVCEKGADGKFYRHDDYIFKESRLCIPQGSMRDILIREAHEGGLMGHFGVTKMLQTLKEHLFWPKMRRDVERFSKIAHFIAYHKTNDAVNVANSFFRVIVRLHGIPRSIVSDRDTDGQTEVVNRVLSTLLRSIIKKNVKTWEDCLPHVEFAYNHTVHSTIKMSPFEVVYGFNPTTSLDMLPLPQKQVMNRDGKAKAEYVRKLHQQPKGVQAITAGRWSFQVLEKVNDNAYKLDLPGEYNMSATFNVSDLTPYEDSVDLRTNLFQEGGMM</sequence>
<dbReference type="Gene3D" id="3.10.10.10">
    <property type="entry name" value="HIV Type 1 Reverse Transcriptase, subunit A, domain 1"/>
    <property type="match status" value="1"/>
</dbReference>
<keyword evidence="1" id="KW-0808">Transferase</keyword>
<evidence type="ECO:0000256" key="6">
    <source>
        <dbReference type="ARBA" id="ARBA00022918"/>
    </source>
</evidence>
<dbReference type="InterPro" id="IPR041373">
    <property type="entry name" value="RT_RNaseH"/>
</dbReference>
<feature type="domain" description="Integrase zinc-binding" evidence="8">
    <location>
        <begin position="428"/>
        <end position="473"/>
    </location>
</feature>
<reference evidence="10 11" key="1">
    <citation type="journal article" date="2021" name="bioRxiv">
        <title>The Gossypium anomalum genome as a resource for cotton improvement and evolutionary analysis of hybrid incompatibility.</title>
        <authorList>
            <person name="Grover C.E."/>
            <person name="Yuan D."/>
            <person name="Arick M.A."/>
            <person name="Miller E.R."/>
            <person name="Hu G."/>
            <person name="Peterson D.G."/>
            <person name="Wendel J.F."/>
            <person name="Udall J.A."/>
        </authorList>
    </citation>
    <scope>NUCLEOTIDE SEQUENCE [LARGE SCALE GENOMIC DNA]</scope>
    <source>
        <strain evidence="10">JFW-Udall</strain>
        <tissue evidence="10">Leaf</tissue>
    </source>
</reference>
<comment type="caution">
    <text evidence="10">The sequence shown here is derived from an EMBL/GenBank/DDBJ whole genome shotgun (WGS) entry which is preliminary data.</text>
</comment>
<keyword evidence="3" id="KW-0540">Nuclease</keyword>
<accession>A0A8J6CHQ1</accession>
<organism evidence="10 11">
    <name type="scientific">Gossypium anomalum</name>
    <dbReference type="NCBI Taxonomy" id="47600"/>
    <lineage>
        <taxon>Eukaryota</taxon>
        <taxon>Viridiplantae</taxon>
        <taxon>Streptophyta</taxon>
        <taxon>Embryophyta</taxon>
        <taxon>Tracheophyta</taxon>
        <taxon>Spermatophyta</taxon>
        <taxon>Magnoliopsida</taxon>
        <taxon>eudicotyledons</taxon>
        <taxon>Gunneridae</taxon>
        <taxon>Pentapetalae</taxon>
        <taxon>rosids</taxon>
        <taxon>malvids</taxon>
        <taxon>Malvales</taxon>
        <taxon>Malvaceae</taxon>
        <taxon>Malvoideae</taxon>
        <taxon>Gossypium</taxon>
    </lineage>
</organism>
<dbReference type="GO" id="GO:0016787">
    <property type="term" value="F:hydrolase activity"/>
    <property type="evidence" value="ECO:0007669"/>
    <property type="project" value="UniProtKB-KW"/>
</dbReference>
<evidence type="ECO:0000256" key="4">
    <source>
        <dbReference type="ARBA" id="ARBA00022759"/>
    </source>
</evidence>
<dbReference type="OrthoDB" id="1000063at2759"/>
<name>A0A8J6CHQ1_9ROSI</name>
<dbReference type="InterPro" id="IPR036397">
    <property type="entry name" value="RNaseH_sf"/>
</dbReference>
<dbReference type="InterPro" id="IPR056924">
    <property type="entry name" value="SH3_Tf2-1"/>
</dbReference>
<dbReference type="Pfam" id="PF17917">
    <property type="entry name" value="RT_RNaseH"/>
    <property type="match status" value="1"/>
</dbReference>
<evidence type="ECO:0000313" key="11">
    <source>
        <dbReference type="Proteomes" id="UP000701853"/>
    </source>
</evidence>
<evidence type="ECO:0000313" key="10">
    <source>
        <dbReference type="EMBL" id="KAG8472929.1"/>
    </source>
</evidence>
<keyword evidence="2" id="KW-0548">Nucleotidyltransferase</keyword>
<dbReference type="SUPFAM" id="SSF53098">
    <property type="entry name" value="Ribonuclease H-like"/>
    <property type="match status" value="1"/>
</dbReference>
<dbReference type="InterPro" id="IPR043502">
    <property type="entry name" value="DNA/RNA_pol_sf"/>
</dbReference>
<evidence type="ECO:0000256" key="2">
    <source>
        <dbReference type="ARBA" id="ARBA00022695"/>
    </source>
</evidence>